<accession>A0A2A4JSC3</accession>
<feature type="chain" id="PRO_5018632922" description="Peptidase C1A papain C-terminal domain-containing protein" evidence="5">
    <location>
        <begin position="18"/>
        <end position="306"/>
    </location>
</feature>
<feature type="domain" description="Peptidase C1A papain C-terminal" evidence="6">
    <location>
        <begin position="83"/>
        <end position="303"/>
    </location>
</feature>
<dbReference type="InterPro" id="IPR038765">
    <property type="entry name" value="Papain-like_cys_pep_sf"/>
</dbReference>
<dbReference type="Pfam" id="PF00112">
    <property type="entry name" value="Peptidase_C1"/>
    <property type="match status" value="1"/>
</dbReference>
<dbReference type="Gene3D" id="3.90.70.10">
    <property type="entry name" value="Cysteine proteinases"/>
    <property type="match status" value="1"/>
</dbReference>
<protein>
    <recommendedName>
        <fullName evidence="6">Peptidase C1A papain C-terminal domain-containing protein</fullName>
    </recommendedName>
</protein>
<evidence type="ECO:0000256" key="5">
    <source>
        <dbReference type="SAM" id="SignalP"/>
    </source>
</evidence>
<dbReference type="PANTHER" id="PTHR12411">
    <property type="entry name" value="CYSTEINE PROTEASE FAMILY C1-RELATED"/>
    <property type="match status" value="1"/>
</dbReference>
<dbReference type="CDD" id="cd02620">
    <property type="entry name" value="Peptidase_C1A_CathepsinB"/>
    <property type="match status" value="1"/>
</dbReference>
<comment type="caution">
    <text evidence="7">The sequence shown here is derived from an EMBL/GenBank/DDBJ whole genome shotgun (WGS) entry which is preliminary data.</text>
</comment>
<evidence type="ECO:0000259" key="6">
    <source>
        <dbReference type="SMART" id="SM00645"/>
    </source>
</evidence>
<proteinExistence type="inferred from homology"/>
<dbReference type="SMART" id="SM00645">
    <property type="entry name" value="Pept_C1"/>
    <property type="match status" value="1"/>
</dbReference>
<evidence type="ECO:0000313" key="7">
    <source>
        <dbReference type="EMBL" id="PCG74937.1"/>
    </source>
</evidence>
<dbReference type="PROSITE" id="PS00639">
    <property type="entry name" value="THIOL_PROTEASE_HIS"/>
    <property type="match status" value="1"/>
</dbReference>
<dbReference type="InterPro" id="IPR000668">
    <property type="entry name" value="Peptidase_C1A_C"/>
</dbReference>
<keyword evidence="3" id="KW-0378">Hydrolase</keyword>
<name>A0A2A4JSC3_HELVI</name>
<evidence type="ECO:0000256" key="3">
    <source>
        <dbReference type="ARBA" id="ARBA00022801"/>
    </source>
</evidence>
<dbReference type="EMBL" id="NWSH01000664">
    <property type="protein sequence ID" value="PCG74937.1"/>
    <property type="molecule type" value="Genomic_DNA"/>
</dbReference>
<evidence type="ECO:0000256" key="2">
    <source>
        <dbReference type="ARBA" id="ARBA00022670"/>
    </source>
</evidence>
<gene>
    <name evidence="7" type="ORF">B5V51_12533</name>
</gene>
<dbReference type="GO" id="GO:0006508">
    <property type="term" value="P:proteolysis"/>
    <property type="evidence" value="ECO:0007669"/>
    <property type="project" value="UniProtKB-KW"/>
</dbReference>
<dbReference type="InterPro" id="IPR000169">
    <property type="entry name" value="Pept_cys_AS"/>
</dbReference>
<dbReference type="PROSITE" id="PS00139">
    <property type="entry name" value="THIOL_PROTEASE_CYS"/>
    <property type="match status" value="1"/>
</dbReference>
<dbReference type="STRING" id="7102.A0A2A4JSC3"/>
<evidence type="ECO:0000256" key="4">
    <source>
        <dbReference type="ARBA" id="ARBA00022807"/>
    </source>
</evidence>
<organism evidence="7">
    <name type="scientific">Heliothis virescens</name>
    <name type="common">Tobacco budworm moth</name>
    <dbReference type="NCBI Taxonomy" id="7102"/>
    <lineage>
        <taxon>Eukaryota</taxon>
        <taxon>Metazoa</taxon>
        <taxon>Ecdysozoa</taxon>
        <taxon>Arthropoda</taxon>
        <taxon>Hexapoda</taxon>
        <taxon>Insecta</taxon>
        <taxon>Pterygota</taxon>
        <taxon>Neoptera</taxon>
        <taxon>Endopterygota</taxon>
        <taxon>Lepidoptera</taxon>
        <taxon>Glossata</taxon>
        <taxon>Ditrysia</taxon>
        <taxon>Noctuoidea</taxon>
        <taxon>Noctuidae</taxon>
        <taxon>Heliothinae</taxon>
        <taxon>Heliothis</taxon>
    </lineage>
</organism>
<dbReference type="PRINTS" id="PR00705">
    <property type="entry name" value="PAPAIN"/>
</dbReference>
<keyword evidence="2" id="KW-0645">Protease</keyword>
<dbReference type="InterPro" id="IPR025660">
    <property type="entry name" value="Pept_his_AS"/>
</dbReference>
<comment type="similarity">
    <text evidence="1">Belongs to the peptidase C1 family.</text>
</comment>
<reference evidence="7" key="1">
    <citation type="submission" date="2017-09" db="EMBL/GenBank/DDBJ databases">
        <title>Contemporary evolution of a Lepidopteran species, Heliothis virescens, in response to modern agricultural practices.</title>
        <authorList>
            <person name="Fritz M.L."/>
            <person name="Deyonke A.M."/>
            <person name="Papanicolaou A."/>
            <person name="Micinski S."/>
            <person name="Westbrook J."/>
            <person name="Gould F."/>
        </authorList>
    </citation>
    <scope>NUCLEOTIDE SEQUENCE [LARGE SCALE GENOMIC DNA]</scope>
    <source>
        <strain evidence="7">HvINT-</strain>
        <tissue evidence="7">Whole body</tissue>
    </source>
</reference>
<feature type="signal peptide" evidence="5">
    <location>
        <begin position="1"/>
        <end position="17"/>
    </location>
</feature>
<keyword evidence="5" id="KW-0732">Signal</keyword>
<dbReference type="InterPro" id="IPR013128">
    <property type="entry name" value="Peptidase_C1A"/>
</dbReference>
<sequence>MLLHALVLATLAGLVVADFDSELHAKYISMPKSAFIDYFNSRNYSWKMADYGNQFEKYHLCELDGEPTLKLPVISHDLEEISLPTEFDSRTQWPQCESIKVILDQGNCGSCWTFGTSMTASDRTCIHKDIHVNLSQQDFECMKDNVCGGGYSREAFDFWKEHGLVTQECKPYDIEELRKSVCHTKCVNSGVEYQKDKHYADKVYRVEDNADQIKAELVKNGPIQASFKVYGDFKDYKSGIYVHTYGDFKGYHSVRVIGYGVEDGKDYWLVANSWGTGWGENGHFRIQTFQKELQFETVMNSGIPKN</sequence>
<evidence type="ECO:0000256" key="1">
    <source>
        <dbReference type="ARBA" id="ARBA00008455"/>
    </source>
</evidence>
<keyword evidence="4" id="KW-0788">Thiol protease</keyword>
<dbReference type="AlphaFoldDB" id="A0A2A4JSC3"/>
<dbReference type="GO" id="GO:0008234">
    <property type="term" value="F:cysteine-type peptidase activity"/>
    <property type="evidence" value="ECO:0007669"/>
    <property type="project" value="UniProtKB-KW"/>
</dbReference>
<dbReference type="SUPFAM" id="SSF54001">
    <property type="entry name" value="Cysteine proteinases"/>
    <property type="match status" value="1"/>
</dbReference>